<evidence type="ECO:0000313" key="1">
    <source>
        <dbReference type="EMBL" id="CAF1045145.1"/>
    </source>
</evidence>
<organism evidence="1 2">
    <name type="scientific">Brachionus calyciflorus</name>
    <dbReference type="NCBI Taxonomy" id="104777"/>
    <lineage>
        <taxon>Eukaryota</taxon>
        <taxon>Metazoa</taxon>
        <taxon>Spiralia</taxon>
        <taxon>Gnathifera</taxon>
        <taxon>Rotifera</taxon>
        <taxon>Eurotatoria</taxon>
        <taxon>Monogononta</taxon>
        <taxon>Pseudotrocha</taxon>
        <taxon>Ploima</taxon>
        <taxon>Brachionidae</taxon>
        <taxon>Brachionus</taxon>
    </lineage>
</organism>
<dbReference type="AlphaFoldDB" id="A0A814JYW0"/>
<comment type="caution">
    <text evidence="1">The sequence shown here is derived from an EMBL/GenBank/DDBJ whole genome shotgun (WGS) entry which is preliminary data.</text>
</comment>
<sequence>MPQKNYGINYPKIELEKINLNQEFLTDDSFYSYSPSANPSLQLIGNDPNIASTSIQQNNINQTQPSPLTHKNIRSKLANDSPSNRIITGIKRANSEEEDNLYFSQEKNLIKNARH</sequence>
<protein>
    <submittedName>
        <fullName evidence="1">Uncharacterized protein</fullName>
    </submittedName>
</protein>
<proteinExistence type="predicted"/>
<dbReference type="EMBL" id="CAJNOC010005189">
    <property type="protein sequence ID" value="CAF1045145.1"/>
    <property type="molecule type" value="Genomic_DNA"/>
</dbReference>
<accession>A0A814JYW0</accession>
<name>A0A814JYW0_9BILA</name>
<gene>
    <name evidence="1" type="ORF">OXX778_LOCUS18545</name>
</gene>
<dbReference type="OrthoDB" id="10150734at2759"/>
<keyword evidence="2" id="KW-1185">Reference proteome</keyword>
<evidence type="ECO:0000313" key="2">
    <source>
        <dbReference type="Proteomes" id="UP000663879"/>
    </source>
</evidence>
<dbReference type="Proteomes" id="UP000663879">
    <property type="component" value="Unassembled WGS sequence"/>
</dbReference>
<reference evidence="1" key="1">
    <citation type="submission" date="2021-02" db="EMBL/GenBank/DDBJ databases">
        <authorList>
            <person name="Nowell W R."/>
        </authorList>
    </citation>
    <scope>NUCLEOTIDE SEQUENCE</scope>
    <source>
        <strain evidence="1">Ploen Becks lab</strain>
    </source>
</reference>